<dbReference type="InterPro" id="IPR007433">
    <property type="entry name" value="DUF481"/>
</dbReference>
<comment type="caution">
    <text evidence="2">The sequence shown here is derived from an EMBL/GenBank/DDBJ whole genome shotgun (WGS) entry which is preliminary data.</text>
</comment>
<dbReference type="SUPFAM" id="SSF56935">
    <property type="entry name" value="Porins"/>
    <property type="match status" value="1"/>
</dbReference>
<dbReference type="RefSeq" id="WP_070117921.1">
    <property type="nucleotide sequence ID" value="NZ_CAXATG010000003.1"/>
</dbReference>
<feature type="chain" id="PRO_5009212207" description="Salt-induced outer membrane protein" evidence="1">
    <location>
        <begin position="27"/>
        <end position="243"/>
    </location>
</feature>
<dbReference type="EMBL" id="MASR01000001">
    <property type="protein sequence ID" value="OFE13704.1"/>
    <property type="molecule type" value="Genomic_DNA"/>
</dbReference>
<protein>
    <recommendedName>
        <fullName evidence="4">Salt-induced outer membrane protein</fullName>
    </recommendedName>
</protein>
<feature type="signal peptide" evidence="1">
    <location>
        <begin position="1"/>
        <end position="26"/>
    </location>
</feature>
<gene>
    <name evidence="2" type="ORF">PHACT_11640</name>
</gene>
<organism evidence="2 3">
    <name type="scientific">Pseudohongiella acticola</name>
    <dbReference type="NCBI Taxonomy" id="1524254"/>
    <lineage>
        <taxon>Bacteria</taxon>
        <taxon>Pseudomonadati</taxon>
        <taxon>Pseudomonadota</taxon>
        <taxon>Gammaproteobacteria</taxon>
        <taxon>Pseudomonadales</taxon>
        <taxon>Pseudohongiellaceae</taxon>
        <taxon>Pseudohongiella</taxon>
    </lineage>
</organism>
<dbReference type="OrthoDB" id="5292716at2"/>
<name>A0A1E8CMS0_9GAMM</name>
<dbReference type="Pfam" id="PF04338">
    <property type="entry name" value="DUF481"/>
    <property type="match status" value="1"/>
</dbReference>
<dbReference type="AlphaFoldDB" id="A0A1E8CMS0"/>
<evidence type="ECO:0000256" key="1">
    <source>
        <dbReference type="SAM" id="SignalP"/>
    </source>
</evidence>
<keyword evidence="3" id="KW-1185">Reference proteome</keyword>
<accession>A0A1E8CMS0</accession>
<reference evidence="3" key="1">
    <citation type="submission" date="2016-07" db="EMBL/GenBank/DDBJ databases">
        <authorList>
            <person name="Florea S."/>
            <person name="Webb J.S."/>
            <person name="Jaromczyk J."/>
            <person name="Schardl C.L."/>
        </authorList>
    </citation>
    <scope>NUCLEOTIDE SEQUENCE [LARGE SCALE GENOMIC DNA]</scope>
    <source>
        <strain evidence="3">KCTC 42131</strain>
    </source>
</reference>
<sequence>MLPPLKRLLTSVFLLGAVSASTQLSAQEWDLATELELGAIFTSGNTNDENIRFRGRFDAIRDDWSYRFSMDGFRSSKDDELAAQRLYTVGSAMYNFDPDTFVQGRVAHEDDRFSGYEGQTDASVSYGQVVLRDIDNMSLRYTVGAGVRVSRAEAAGGDDFEEAIIRLSTDYSWDISDTARFNQILSVDAGERSSIGRSESSIETDIMESLSMKFTINVKHQTEVPAGREKTDTEASITLLLRF</sequence>
<dbReference type="Proteomes" id="UP000175669">
    <property type="component" value="Unassembled WGS sequence"/>
</dbReference>
<keyword evidence="1" id="KW-0732">Signal</keyword>
<evidence type="ECO:0000313" key="2">
    <source>
        <dbReference type="EMBL" id="OFE13704.1"/>
    </source>
</evidence>
<dbReference type="STRING" id="1524254.PHACT_11640"/>
<evidence type="ECO:0000313" key="3">
    <source>
        <dbReference type="Proteomes" id="UP000175669"/>
    </source>
</evidence>
<proteinExistence type="predicted"/>
<evidence type="ECO:0008006" key="4">
    <source>
        <dbReference type="Google" id="ProtNLM"/>
    </source>
</evidence>